<evidence type="ECO:0000313" key="4">
    <source>
        <dbReference type="Proteomes" id="UP000002063"/>
    </source>
</evidence>
<dbReference type="GO" id="GO:0005737">
    <property type="term" value="C:cytoplasm"/>
    <property type="evidence" value="ECO:0007669"/>
    <property type="project" value="TreeGrafter"/>
</dbReference>
<accession>C9RDL3</accession>
<dbReference type="EMBL" id="CP001787">
    <property type="protein sequence ID" value="ACX73392.1"/>
    <property type="molecule type" value="Genomic_DNA"/>
</dbReference>
<dbReference type="OrthoDB" id="146815at2157"/>
<dbReference type="Proteomes" id="UP000002063">
    <property type="component" value="Chromosome"/>
</dbReference>
<name>C9RDL3_METVM</name>
<dbReference type="CDD" id="cd04723">
    <property type="entry name" value="HisA_HisF"/>
    <property type="match status" value="1"/>
</dbReference>
<keyword evidence="2" id="KW-0368">Histidine biosynthesis</keyword>
<dbReference type="InterPro" id="IPR004650">
    <property type="entry name" value="HisA/F-archaeal"/>
</dbReference>
<comment type="similarity">
    <text evidence="1 2">Belongs to the HisA/HisF family.</text>
</comment>
<protein>
    <submittedName>
        <fullName evidence="3">HisA/hisF family protein</fullName>
    </submittedName>
</protein>
<proteinExistence type="inferred from homology"/>
<evidence type="ECO:0000256" key="2">
    <source>
        <dbReference type="RuleBase" id="RU003657"/>
    </source>
</evidence>
<dbReference type="GO" id="GO:0003949">
    <property type="term" value="F:1-(5-phosphoribosyl)-5-[(5-phosphoribosylamino)methylideneamino]imidazole-4-carboxamide isomerase activity"/>
    <property type="evidence" value="ECO:0007669"/>
    <property type="project" value="InterPro"/>
</dbReference>
<evidence type="ECO:0000256" key="1">
    <source>
        <dbReference type="ARBA" id="ARBA00009667"/>
    </source>
</evidence>
<keyword evidence="2" id="KW-0028">Amino-acid biosynthesis</keyword>
<dbReference type="STRING" id="579137.Metvu_1539"/>
<dbReference type="NCBIfam" id="TIGR00734">
    <property type="entry name" value="hisAF_rel"/>
    <property type="match status" value="1"/>
</dbReference>
<reference evidence="3" key="1">
    <citation type="submission" date="2009-10" db="EMBL/GenBank/DDBJ databases">
        <title>Complete sequence of chromosome of Methanocaldococcus vulcanius M7.</title>
        <authorList>
            <consortium name="US DOE Joint Genome Institute"/>
            <person name="Lucas S."/>
            <person name="Copeland A."/>
            <person name="Lapidus A."/>
            <person name="Glavina del Rio T."/>
            <person name="Dalin E."/>
            <person name="Tice H."/>
            <person name="Bruce D."/>
            <person name="Goodwin L."/>
            <person name="Pitluck S."/>
            <person name="Lcollab F.I."/>
            <person name="Brettin T."/>
            <person name="Detter J.C."/>
            <person name="Han C."/>
            <person name="Tapia R."/>
            <person name="Kuske C.R."/>
            <person name="Schmutz J."/>
            <person name="Larimer F."/>
            <person name="Land M."/>
            <person name="Hauser L."/>
            <person name="Kyrpides N."/>
            <person name="Ovchinikova G."/>
            <person name="Sieprawska-Lupa M."/>
            <person name="Whitman W.B."/>
            <person name="Woyke T."/>
        </authorList>
    </citation>
    <scope>NUCLEOTIDE SEQUENCE [LARGE SCALE GENOMIC DNA]</scope>
    <source>
        <strain evidence="3">M7</strain>
    </source>
</reference>
<dbReference type="GO" id="GO:0000162">
    <property type="term" value="P:L-tryptophan biosynthetic process"/>
    <property type="evidence" value="ECO:0007669"/>
    <property type="project" value="TreeGrafter"/>
</dbReference>
<sequence length="229" mass="25479">MHIIPVIDIKGNIAVHGKSGMRSKYQPLKSVICETSDPICLAKSYKEKGSEMVYIADLDAICGEGDNFNLIKNIDFINKIVDAGIKTREDLERVREYLNKNDKAIIATETLIDKELISEKNIIVSLDFKDGKLLNYTVEEVLGLVRKDTPLIILDISSVGTGRGINMKLINMILKLNKGKNPIYVGGGIRDITDIEKCYNLGIDGVLVGTAIHRGVIDLEEVIKKFEKF</sequence>
<dbReference type="HOGENOM" id="CLU_048577_2_0_2"/>
<dbReference type="KEGG" id="mvu:Metvu_1539"/>
<dbReference type="Pfam" id="PF00977">
    <property type="entry name" value="His_biosynth"/>
    <property type="match status" value="1"/>
</dbReference>
<organism evidence="3 4">
    <name type="scientific">Methanocaldococcus vulcanius (strain ATCC 700851 / DSM 12094 / M7)</name>
    <name type="common">Methanococcus vulcanius</name>
    <dbReference type="NCBI Taxonomy" id="579137"/>
    <lineage>
        <taxon>Archaea</taxon>
        <taxon>Methanobacteriati</taxon>
        <taxon>Methanobacteriota</taxon>
        <taxon>Methanomada group</taxon>
        <taxon>Methanococci</taxon>
        <taxon>Methanococcales</taxon>
        <taxon>Methanocaldococcaceae</taxon>
        <taxon>Methanocaldococcus</taxon>
    </lineage>
</organism>
<dbReference type="PANTHER" id="PTHR43090:SF2">
    <property type="entry name" value="1-(5-PHOSPHORIBOSYL)-5-[(5-PHOSPHORIBOSYLAMINO)METHYLIDENEAMINO] IMIDAZOLE-4-CARBOXAMIDE ISOMERASE"/>
    <property type="match status" value="1"/>
</dbReference>
<dbReference type="SUPFAM" id="SSF51366">
    <property type="entry name" value="Ribulose-phoshate binding barrel"/>
    <property type="match status" value="1"/>
</dbReference>
<dbReference type="InterPro" id="IPR011060">
    <property type="entry name" value="RibuloseP-bd_barrel"/>
</dbReference>
<dbReference type="PANTHER" id="PTHR43090">
    <property type="entry name" value="1-(5-PHOSPHORIBOSYL)-5-[(5-PHOSPHORIBOSYLAMINO)METHYLIDENEAMINO] IMIDAZOLE-4-CARBOXAMIDE ISOMERASE"/>
    <property type="match status" value="1"/>
</dbReference>
<gene>
    <name evidence="3" type="ordered locus">Metvu_1539</name>
</gene>
<dbReference type="InterPro" id="IPR044524">
    <property type="entry name" value="Isoase_HisA-like"/>
</dbReference>
<dbReference type="eggNOG" id="arCOG00616">
    <property type="taxonomic scope" value="Archaea"/>
</dbReference>
<dbReference type="InterPro" id="IPR006062">
    <property type="entry name" value="His_biosynth"/>
</dbReference>
<keyword evidence="4" id="KW-1185">Reference proteome</keyword>
<dbReference type="AlphaFoldDB" id="C9RDL3"/>
<dbReference type="GO" id="GO:0000105">
    <property type="term" value="P:L-histidine biosynthetic process"/>
    <property type="evidence" value="ECO:0007669"/>
    <property type="project" value="UniProtKB-KW"/>
</dbReference>
<dbReference type="InterPro" id="IPR013785">
    <property type="entry name" value="Aldolase_TIM"/>
</dbReference>
<dbReference type="GeneID" id="8513886"/>
<dbReference type="RefSeq" id="WP_015733611.1">
    <property type="nucleotide sequence ID" value="NC_013407.1"/>
</dbReference>
<evidence type="ECO:0000313" key="3">
    <source>
        <dbReference type="EMBL" id="ACX73392.1"/>
    </source>
</evidence>
<dbReference type="Gene3D" id="3.20.20.70">
    <property type="entry name" value="Aldolase class I"/>
    <property type="match status" value="1"/>
</dbReference>